<dbReference type="PANTHER" id="PTHR23519:SF1">
    <property type="entry name" value="AUTOPHAGY-RELATED PROTEIN 22"/>
    <property type="match status" value="1"/>
</dbReference>
<keyword evidence="5 6" id="KW-0472">Membrane</keyword>
<feature type="transmembrane region" description="Helical" evidence="6">
    <location>
        <begin position="105"/>
        <end position="126"/>
    </location>
</feature>
<dbReference type="SUPFAM" id="SSF103473">
    <property type="entry name" value="MFS general substrate transporter"/>
    <property type="match status" value="1"/>
</dbReference>
<dbReference type="EMBL" id="VBRY01000005">
    <property type="protein sequence ID" value="TLS67565.1"/>
    <property type="molecule type" value="Genomic_DNA"/>
</dbReference>
<feature type="domain" description="Major facilitator superfamily (MFS) profile" evidence="7">
    <location>
        <begin position="236"/>
        <end position="416"/>
    </location>
</feature>
<gene>
    <name evidence="8" type="ORF">FEF65_06515</name>
</gene>
<evidence type="ECO:0000313" key="9">
    <source>
        <dbReference type="Proteomes" id="UP000306585"/>
    </source>
</evidence>
<evidence type="ECO:0000256" key="5">
    <source>
        <dbReference type="ARBA" id="ARBA00023136"/>
    </source>
</evidence>
<dbReference type="InterPro" id="IPR024671">
    <property type="entry name" value="Atg22-like"/>
</dbReference>
<evidence type="ECO:0000313" key="8">
    <source>
        <dbReference type="EMBL" id="TLS67565.1"/>
    </source>
</evidence>
<dbReference type="InterPro" id="IPR036259">
    <property type="entry name" value="MFS_trans_sf"/>
</dbReference>
<keyword evidence="2" id="KW-0813">Transport</keyword>
<comment type="caution">
    <text evidence="8">The sequence shown here is derived from an EMBL/GenBank/DDBJ whole genome shotgun (WGS) entry which is preliminary data.</text>
</comment>
<dbReference type="Gene3D" id="1.20.1250.20">
    <property type="entry name" value="MFS general substrate transporter like domains"/>
    <property type="match status" value="1"/>
</dbReference>
<dbReference type="OrthoDB" id="5289893at2"/>
<evidence type="ECO:0000256" key="1">
    <source>
        <dbReference type="ARBA" id="ARBA00004127"/>
    </source>
</evidence>
<dbReference type="CDD" id="cd17482">
    <property type="entry name" value="MFS_YxiO_like"/>
    <property type="match status" value="1"/>
</dbReference>
<feature type="transmembrane region" description="Helical" evidence="6">
    <location>
        <begin position="82"/>
        <end position="99"/>
    </location>
</feature>
<dbReference type="PANTHER" id="PTHR23519">
    <property type="entry name" value="AUTOPHAGY-RELATED PROTEIN 22"/>
    <property type="match status" value="1"/>
</dbReference>
<feature type="transmembrane region" description="Helical" evidence="6">
    <location>
        <begin position="326"/>
        <end position="348"/>
    </location>
</feature>
<comment type="subcellular location">
    <subcellularLocation>
        <location evidence="1">Endomembrane system</location>
        <topology evidence="1">Multi-pass membrane protein</topology>
    </subcellularLocation>
</comment>
<dbReference type="Proteomes" id="UP000306585">
    <property type="component" value="Unassembled WGS sequence"/>
</dbReference>
<feature type="transmembrane region" description="Helical" evidence="6">
    <location>
        <begin position="20"/>
        <end position="38"/>
    </location>
</feature>
<evidence type="ECO:0000256" key="6">
    <source>
        <dbReference type="SAM" id="Phobius"/>
    </source>
</evidence>
<protein>
    <submittedName>
        <fullName evidence="8">MFS transporter</fullName>
    </submittedName>
</protein>
<feature type="transmembrane region" description="Helical" evidence="6">
    <location>
        <begin position="301"/>
        <end position="320"/>
    </location>
</feature>
<dbReference type="PROSITE" id="PS50850">
    <property type="entry name" value="MFS"/>
    <property type="match status" value="1"/>
</dbReference>
<feature type="transmembrane region" description="Helical" evidence="6">
    <location>
        <begin position="147"/>
        <end position="167"/>
    </location>
</feature>
<feature type="transmembrane region" description="Helical" evidence="6">
    <location>
        <begin position="179"/>
        <end position="200"/>
    </location>
</feature>
<evidence type="ECO:0000256" key="3">
    <source>
        <dbReference type="ARBA" id="ARBA00022692"/>
    </source>
</evidence>
<keyword evidence="4 6" id="KW-1133">Transmembrane helix</keyword>
<dbReference type="GO" id="GO:0022857">
    <property type="term" value="F:transmembrane transporter activity"/>
    <property type="evidence" value="ECO:0007669"/>
    <property type="project" value="InterPro"/>
</dbReference>
<feature type="transmembrane region" description="Helical" evidence="6">
    <location>
        <begin position="360"/>
        <end position="385"/>
    </location>
</feature>
<dbReference type="GO" id="GO:0012505">
    <property type="term" value="C:endomembrane system"/>
    <property type="evidence" value="ECO:0007669"/>
    <property type="project" value="UniProtKB-SubCell"/>
</dbReference>
<keyword evidence="3 6" id="KW-0812">Transmembrane</keyword>
<accession>A0A5R9GR75</accession>
<feature type="transmembrane region" description="Helical" evidence="6">
    <location>
        <begin position="237"/>
        <end position="259"/>
    </location>
</feature>
<dbReference type="RefSeq" id="WP_138238998.1">
    <property type="nucleotide sequence ID" value="NZ_VBRY01000005.1"/>
</dbReference>
<dbReference type="InterPro" id="IPR050495">
    <property type="entry name" value="ATG22/LtaA_families"/>
</dbReference>
<proteinExistence type="predicted"/>
<evidence type="ECO:0000259" key="7">
    <source>
        <dbReference type="PROSITE" id="PS50850"/>
    </source>
</evidence>
<keyword evidence="9" id="KW-1185">Reference proteome</keyword>
<dbReference type="AlphaFoldDB" id="A0A5R9GR75"/>
<dbReference type="InterPro" id="IPR020846">
    <property type="entry name" value="MFS_dom"/>
</dbReference>
<feature type="transmembrane region" description="Helical" evidence="6">
    <location>
        <begin position="50"/>
        <end position="70"/>
    </location>
</feature>
<evidence type="ECO:0000256" key="4">
    <source>
        <dbReference type="ARBA" id="ARBA00022989"/>
    </source>
</evidence>
<evidence type="ECO:0000256" key="2">
    <source>
        <dbReference type="ARBA" id="ARBA00022448"/>
    </source>
</evidence>
<feature type="transmembrane region" description="Helical" evidence="6">
    <location>
        <begin position="391"/>
        <end position="410"/>
    </location>
</feature>
<dbReference type="Pfam" id="PF11700">
    <property type="entry name" value="ATG22"/>
    <property type="match status" value="1"/>
</dbReference>
<reference evidence="8 9" key="1">
    <citation type="journal article" date="2019" name="Appl. Environ. Microbiol.">
        <title>Environmental Evidence and Genomic Insight of Iron-oxidizing Bacteria Preference Towards More Corrosion Resistant Stainless Steel at Higher Salinities.</title>
        <authorList>
            <person name="Garrison C.E."/>
            <person name="Price K.A."/>
            <person name="Field E.K."/>
        </authorList>
    </citation>
    <scope>NUCLEOTIDE SEQUENCE [LARGE SCALE GENOMIC DNA]</scope>
    <source>
        <strain evidence="8 9">P3</strain>
    </source>
</reference>
<name>A0A5R9GR75_9PROT</name>
<feature type="transmembrane region" description="Helical" evidence="6">
    <location>
        <begin position="271"/>
        <end position="294"/>
    </location>
</feature>
<organism evidence="8 9">
    <name type="scientific">Mariprofundus erugo</name>
    <dbReference type="NCBI Taxonomy" id="2528639"/>
    <lineage>
        <taxon>Bacteria</taxon>
        <taxon>Pseudomonadati</taxon>
        <taxon>Pseudomonadota</taxon>
        <taxon>Candidatius Mariprofundia</taxon>
        <taxon>Mariprofundales</taxon>
        <taxon>Mariprofundaceae</taxon>
        <taxon>Mariprofundus</taxon>
    </lineage>
</organism>
<sequence length="416" mass="45424">MRSVSKAAWSWAMYDWANSAYTTTVMAGFFPVFFKQFWAADLSANESTFWLGLANALSGLLIALLAPVLGAMADRGGLKKRMLLSFTTLGVLMTAALFLVDHGEWGWAVVIFSLGAIGFSGANVFYDALIVDVAQRSQLDRISSLGYALGYIGGGVLFAVNIAMTLHPEWFMLADKAEAVRWSFVSVAIWWGLFSLPLAYHVREADVEGGTHWHQAARDGFAQLGDTFRHLRSLRQVWLFLLAYFLYIDGVNTVARMAVDYGLALGFDASVLMTALLMTQFIAFPAALALGWLGERWSCKGVLLVCIGVYAMVCIWSSTMQDAGDFYWLAGSIGLVIGGIQALSRSMYARMIPEHQSAEFFGFFNMLGKFAAVVGPLLMGAVSMVSGSARFSILVIVILFAAGAALLYRVQVNDKP</sequence>